<evidence type="ECO:0000313" key="6">
    <source>
        <dbReference type="EMBL" id="CAG7717915.1"/>
    </source>
</evidence>
<organism evidence="6 7">
    <name type="scientific">Allacma fusca</name>
    <dbReference type="NCBI Taxonomy" id="39272"/>
    <lineage>
        <taxon>Eukaryota</taxon>
        <taxon>Metazoa</taxon>
        <taxon>Ecdysozoa</taxon>
        <taxon>Arthropoda</taxon>
        <taxon>Hexapoda</taxon>
        <taxon>Collembola</taxon>
        <taxon>Symphypleona</taxon>
        <taxon>Sminthuridae</taxon>
        <taxon>Allacma</taxon>
    </lineage>
</organism>
<dbReference type="Pfam" id="PF00135">
    <property type="entry name" value="COesterase"/>
    <property type="match status" value="1"/>
</dbReference>
<dbReference type="EMBL" id="CAJVCH010049457">
    <property type="protein sequence ID" value="CAG7717915.1"/>
    <property type="molecule type" value="Genomic_DNA"/>
</dbReference>
<evidence type="ECO:0000256" key="1">
    <source>
        <dbReference type="ARBA" id="ARBA00005964"/>
    </source>
</evidence>
<proteinExistence type="inferred from homology"/>
<feature type="non-terminal residue" evidence="6">
    <location>
        <position position="1"/>
    </location>
</feature>
<evidence type="ECO:0000259" key="5">
    <source>
        <dbReference type="Pfam" id="PF00135"/>
    </source>
</evidence>
<evidence type="ECO:0000256" key="3">
    <source>
        <dbReference type="ARBA" id="ARBA00022801"/>
    </source>
</evidence>
<evidence type="ECO:0000256" key="2">
    <source>
        <dbReference type="ARBA" id="ARBA00022487"/>
    </source>
</evidence>
<comment type="similarity">
    <text evidence="1">Belongs to the type-B carboxylesterase/lipase family.</text>
</comment>
<dbReference type="PANTHER" id="PTHR43142:SF1">
    <property type="entry name" value="CARBOXYLIC ESTER HYDROLASE"/>
    <property type="match status" value="1"/>
</dbReference>
<name>A0A8J2NXA9_9HEXA</name>
<evidence type="ECO:0000256" key="4">
    <source>
        <dbReference type="ARBA" id="ARBA00023180"/>
    </source>
</evidence>
<keyword evidence="3" id="KW-0378">Hydrolase</keyword>
<sequence>GASVHYHMLSPMSKGLFQKGISQSGTALNMWFLNKNPVPQAKKFSKRLNCPWDDRHELTKCLKAADPYKIIGLHKDLLKPPRDQIDLFAPTIESVIRQDTFLTSHPMDIISNETFTKVPWILGVNSHEGLIHSAEIINDKFFMSWAFQDWVEFSSRVLHFERNAKTSRKIQQFYFPDSLTLNSSRTFDDLTDIFSDRVFFSSNHQTAMLHSKHSPLYTYIFSHRGEIDLVPFLRALRGERYHVAIDIPLYYIKDWIDRHIFGINPRKYGVCHGEEMIYQFSVPIVPFQSPKSDDFVMSQSFIRSWVDFAYDE</sequence>
<evidence type="ECO:0000313" key="7">
    <source>
        <dbReference type="Proteomes" id="UP000708208"/>
    </source>
</evidence>
<dbReference type="Proteomes" id="UP000708208">
    <property type="component" value="Unassembled WGS sequence"/>
</dbReference>
<reference evidence="6" key="1">
    <citation type="submission" date="2021-06" db="EMBL/GenBank/DDBJ databases">
        <authorList>
            <person name="Hodson N. C."/>
            <person name="Mongue J. A."/>
            <person name="Jaron S. K."/>
        </authorList>
    </citation>
    <scope>NUCLEOTIDE SEQUENCE</scope>
</reference>
<feature type="domain" description="Carboxylesterase type B" evidence="5">
    <location>
        <begin position="1"/>
        <end position="310"/>
    </location>
</feature>
<accession>A0A8J2NXA9</accession>
<dbReference type="PANTHER" id="PTHR43142">
    <property type="entry name" value="CARBOXYLIC ESTER HYDROLASE"/>
    <property type="match status" value="1"/>
</dbReference>
<keyword evidence="2" id="KW-0719">Serine esterase</keyword>
<keyword evidence="4" id="KW-0325">Glycoprotein</keyword>
<comment type="caution">
    <text evidence="6">The sequence shown here is derived from an EMBL/GenBank/DDBJ whole genome shotgun (WGS) entry which is preliminary data.</text>
</comment>
<keyword evidence="7" id="KW-1185">Reference proteome</keyword>
<dbReference type="GO" id="GO:0052689">
    <property type="term" value="F:carboxylic ester hydrolase activity"/>
    <property type="evidence" value="ECO:0007669"/>
    <property type="project" value="UniProtKB-KW"/>
</dbReference>
<dbReference type="InterPro" id="IPR002018">
    <property type="entry name" value="CarbesteraseB"/>
</dbReference>
<protein>
    <recommendedName>
        <fullName evidence="5">Carboxylesterase type B domain-containing protein</fullName>
    </recommendedName>
</protein>
<dbReference type="OrthoDB" id="6846267at2759"/>
<dbReference type="AlphaFoldDB" id="A0A8J2NXA9"/>
<gene>
    <name evidence="6" type="ORF">AFUS01_LOCUS7344</name>
</gene>